<name>A0A7D8YP00_9HELO</name>
<accession>A0A7D8YP00</accession>
<sequence length="367" mass="39566">MHFSSLLLSAVTFSGVFAAPAANADPAPNERGVSVNRKRSNFWFAGVNESGAEFGNTNLPGTKGTDYTWPLTSSVDTLMGKGFNIFRIPFLMERLVPGSMTGGVNAAYLADMQALVSHITGKGGYAAICAQNFGRYYGNVITDTDGFKSFWQTVATQFKSDSHVIFDTNNEYHDMDNTLVGNLNQAAINGIRAAGATAQTIFVEGNSYTGAWTWVSSGTDTAMAALTDPNSNIIYEMHQYLDSDGSGTSSDCVSTSIGVERLQAATAWCKSNGKNCILGETAGGSNSQCISALSNMLSYMKSNNDVWRGWLLWGGGPWWGTAVWNTIYWCCAIDYSVHLKRFVEIVSARLHGYLTLSQGSLLESGAF</sequence>
<keyword evidence="4 6" id="KW-0378">Hydrolase</keyword>
<dbReference type="GO" id="GO:0008810">
    <property type="term" value="F:cellulase activity"/>
    <property type="evidence" value="ECO:0007669"/>
    <property type="project" value="UniProtKB-EC"/>
</dbReference>
<comment type="caution">
    <text evidence="9">The sequence shown here is derived from an EMBL/GenBank/DDBJ whole genome shotgun (WGS) entry which is preliminary data.</text>
</comment>
<organism evidence="9 10">
    <name type="scientific">Lachnellula cervina</name>
    <dbReference type="NCBI Taxonomy" id="1316786"/>
    <lineage>
        <taxon>Eukaryota</taxon>
        <taxon>Fungi</taxon>
        <taxon>Dikarya</taxon>
        <taxon>Ascomycota</taxon>
        <taxon>Pezizomycotina</taxon>
        <taxon>Leotiomycetes</taxon>
        <taxon>Helotiales</taxon>
        <taxon>Lachnaceae</taxon>
        <taxon>Lachnellula</taxon>
    </lineage>
</organism>
<evidence type="ECO:0000313" key="10">
    <source>
        <dbReference type="Proteomes" id="UP000481288"/>
    </source>
</evidence>
<evidence type="ECO:0000256" key="7">
    <source>
        <dbReference type="SAM" id="SignalP"/>
    </source>
</evidence>
<evidence type="ECO:0000256" key="5">
    <source>
        <dbReference type="ARBA" id="ARBA00023295"/>
    </source>
</evidence>
<dbReference type="AlphaFoldDB" id="A0A7D8YP00"/>
<evidence type="ECO:0000256" key="1">
    <source>
        <dbReference type="ARBA" id="ARBA00000966"/>
    </source>
</evidence>
<comment type="similarity">
    <text evidence="2 6">Belongs to the glycosyl hydrolase 5 (cellulase A) family.</text>
</comment>
<protein>
    <recommendedName>
        <fullName evidence="3">cellulase</fullName>
        <ecNumber evidence="3">3.2.1.4</ecNumber>
    </recommendedName>
</protein>
<keyword evidence="5 6" id="KW-0326">Glycosidase</keyword>
<reference evidence="9 10" key="1">
    <citation type="submission" date="2018-05" db="EMBL/GenBank/DDBJ databases">
        <title>Whole genome sequencing for identification of molecular markers to develop diagnostic detection tools for the regulated plant pathogen Lachnellula willkommii.</title>
        <authorList>
            <person name="Giroux E."/>
            <person name="Bilodeau G."/>
        </authorList>
    </citation>
    <scope>NUCLEOTIDE SEQUENCE [LARGE SCALE GENOMIC DNA]</scope>
    <source>
        <strain evidence="9 10">CBS 625.97</strain>
    </source>
</reference>
<feature type="signal peptide" evidence="7">
    <location>
        <begin position="1"/>
        <end position="18"/>
    </location>
</feature>
<feature type="domain" description="Glycoside hydrolase family 5" evidence="8">
    <location>
        <begin position="47"/>
        <end position="314"/>
    </location>
</feature>
<feature type="chain" id="PRO_5029022688" description="cellulase" evidence="7">
    <location>
        <begin position="19"/>
        <end position="367"/>
    </location>
</feature>
<dbReference type="InterPro" id="IPR001547">
    <property type="entry name" value="Glyco_hydro_5"/>
</dbReference>
<evidence type="ECO:0000256" key="3">
    <source>
        <dbReference type="ARBA" id="ARBA00012601"/>
    </source>
</evidence>
<comment type="catalytic activity">
    <reaction evidence="1">
        <text>Endohydrolysis of (1-&gt;4)-beta-D-glucosidic linkages in cellulose, lichenin and cereal beta-D-glucans.</text>
        <dbReference type="EC" id="3.2.1.4"/>
    </reaction>
</comment>
<dbReference type="Pfam" id="PF00150">
    <property type="entry name" value="Cellulase"/>
    <property type="match status" value="1"/>
</dbReference>
<dbReference type="OrthoDB" id="5823761at2759"/>
<keyword evidence="10" id="KW-1185">Reference proteome</keyword>
<dbReference type="Proteomes" id="UP000481288">
    <property type="component" value="Unassembled WGS sequence"/>
</dbReference>
<evidence type="ECO:0000313" key="9">
    <source>
        <dbReference type="EMBL" id="TVY51074.1"/>
    </source>
</evidence>
<evidence type="ECO:0000256" key="4">
    <source>
        <dbReference type="ARBA" id="ARBA00022801"/>
    </source>
</evidence>
<dbReference type="PANTHER" id="PTHR34142">
    <property type="entry name" value="ENDO-BETA-1,4-GLUCANASE A"/>
    <property type="match status" value="1"/>
</dbReference>
<dbReference type="InterPro" id="IPR017853">
    <property type="entry name" value="GH"/>
</dbReference>
<keyword evidence="7" id="KW-0732">Signal</keyword>
<dbReference type="GO" id="GO:0009251">
    <property type="term" value="P:glucan catabolic process"/>
    <property type="evidence" value="ECO:0007669"/>
    <property type="project" value="TreeGrafter"/>
</dbReference>
<dbReference type="EMBL" id="QGMG01000916">
    <property type="protein sequence ID" value="TVY51074.1"/>
    <property type="molecule type" value="Genomic_DNA"/>
</dbReference>
<dbReference type="Gene3D" id="3.20.20.80">
    <property type="entry name" value="Glycosidases"/>
    <property type="match status" value="1"/>
</dbReference>
<proteinExistence type="inferred from homology"/>
<evidence type="ECO:0000256" key="2">
    <source>
        <dbReference type="ARBA" id="ARBA00005641"/>
    </source>
</evidence>
<dbReference type="EC" id="3.2.1.4" evidence="3"/>
<evidence type="ECO:0000259" key="8">
    <source>
        <dbReference type="Pfam" id="PF00150"/>
    </source>
</evidence>
<dbReference type="SUPFAM" id="SSF51445">
    <property type="entry name" value="(Trans)glycosidases"/>
    <property type="match status" value="1"/>
</dbReference>
<dbReference type="PANTHER" id="PTHR34142:SF1">
    <property type="entry name" value="GLYCOSIDE HYDROLASE FAMILY 5 DOMAIN-CONTAINING PROTEIN"/>
    <property type="match status" value="1"/>
</dbReference>
<gene>
    <name evidence="9" type="primary">eglB_1</name>
    <name evidence="9" type="ORF">LCER1_G008683</name>
</gene>
<evidence type="ECO:0000256" key="6">
    <source>
        <dbReference type="RuleBase" id="RU361153"/>
    </source>
</evidence>